<gene>
    <name evidence="13" type="ORF">mMyoMyo1_011654</name>
</gene>
<evidence type="ECO:0000259" key="12">
    <source>
        <dbReference type="PROSITE" id="PS50011"/>
    </source>
</evidence>
<dbReference type="CDD" id="cd14003">
    <property type="entry name" value="STKc_AMPK-like"/>
    <property type="match status" value="1"/>
</dbReference>
<dbReference type="Gene3D" id="1.10.510.10">
    <property type="entry name" value="Transferase(Phosphotransferase) domain 1"/>
    <property type="match status" value="1"/>
</dbReference>
<evidence type="ECO:0000256" key="6">
    <source>
        <dbReference type="ARBA" id="ARBA00022840"/>
    </source>
</evidence>
<dbReference type="InterPro" id="IPR011009">
    <property type="entry name" value="Kinase-like_dom_sf"/>
</dbReference>
<keyword evidence="6 10" id="KW-0067">ATP-binding</keyword>
<dbReference type="SUPFAM" id="SSF56112">
    <property type="entry name" value="Protein kinase-like (PK-like)"/>
    <property type="match status" value="1"/>
</dbReference>
<evidence type="ECO:0000256" key="9">
    <source>
        <dbReference type="ARBA" id="ARBA00048679"/>
    </source>
</evidence>
<keyword evidence="3" id="KW-0808">Transferase</keyword>
<dbReference type="AlphaFoldDB" id="A0A7J7XHI8"/>
<evidence type="ECO:0000313" key="13">
    <source>
        <dbReference type="EMBL" id="KAF6349092.1"/>
    </source>
</evidence>
<dbReference type="OrthoDB" id="1088960at2759"/>
<evidence type="ECO:0000256" key="10">
    <source>
        <dbReference type="PROSITE-ProRule" id="PRU10141"/>
    </source>
</evidence>
<dbReference type="Pfam" id="PF00069">
    <property type="entry name" value="Pkinase"/>
    <property type="match status" value="1"/>
</dbReference>
<name>A0A7J7XHI8_MYOMY</name>
<evidence type="ECO:0000256" key="7">
    <source>
        <dbReference type="ARBA" id="ARBA00038181"/>
    </source>
</evidence>
<dbReference type="EC" id="2.7.11.1" evidence="1"/>
<dbReference type="FunFam" id="1.10.510.10:FF:000002">
    <property type="entry name" value="Non-specific serine/threonine protein kinase"/>
    <property type="match status" value="1"/>
</dbReference>
<dbReference type="GO" id="GO:0005524">
    <property type="term" value="F:ATP binding"/>
    <property type="evidence" value="ECO:0007669"/>
    <property type="project" value="UniProtKB-UniRule"/>
</dbReference>
<feature type="domain" description="Protein kinase" evidence="12">
    <location>
        <begin position="19"/>
        <end position="265"/>
    </location>
</feature>
<comment type="similarity">
    <text evidence="7">Belongs to the protein kinase superfamily. CAMK Ser/Thr protein kinase family. Smok subfamily.</text>
</comment>
<dbReference type="GO" id="GO:0004674">
    <property type="term" value="F:protein serine/threonine kinase activity"/>
    <property type="evidence" value="ECO:0007669"/>
    <property type="project" value="UniProtKB-KW"/>
</dbReference>
<keyword evidence="2" id="KW-0723">Serine/threonine-protein kinase</keyword>
<dbReference type="PROSITE" id="PS00107">
    <property type="entry name" value="PROTEIN_KINASE_ATP"/>
    <property type="match status" value="1"/>
</dbReference>
<evidence type="ECO:0000256" key="2">
    <source>
        <dbReference type="ARBA" id="ARBA00022527"/>
    </source>
</evidence>
<dbReference type="PANTHER" id="PTHR24346:SF82">
    <property type="entry name" value="KP78A-RELATED"/>
    <property type="match status" value="1"/>
</dbReference>
<reference evidence="13 14" key="1">
    <citation type="journal article" date="2020" name="Nature">
        <title>Six reference-quality genomes reveal evolution of bat adaptations.</title>
        <authorList>
            <person name="Jebb D."/>
            <person name="Huang Z."/>
            <person name="Pippel M."/>
            <person name="Hughes G.M."/>
            <person name="Lavrichenko K."/>
            <person name="Devanna P."/>
            <person name="Winkler S."/>
            <person name="Jermiin L.S."/>
            <person name="Skirmuntt E.C."/>
            <person name="Katzourakis A."/>
            <person name="Burkitt-Gray L."/>
            <person name="Ray D.A."/>
            <person name="Sullivan K.A.M."/>
            <person name="Roscito J.G."/>
            <person name="Kirilenko B.M."/>
            <person name="Davalos L.M."/>
            <person name="Corthals A.P."/>
            <person name="Power M.L."/>
            <person name="Jones G."/>
            <person name="Ransome R.D."/>
            <person name="Dechmann D.K.N."/>
            <person name="Locatelli A.G."/>
            <person name="Puechmaille S.J."/>
            <person name="Fedrigo O."/>
            <person name="Jarvis E.D."/>
            <person name="Hiller M."/>
            <person name="Vernes S.C."/>
            <person name="Myers E.W."/>
            <person name="Teeling E.C."/>
        </authorList>
    </citation>
    <scope>NUCLEOTIDE SEQUENCE [LARGE SCALE GENOMIC DNA]</scope>
    <source>
        <strain evidence="13">MMyoMyo1</strain>
        <tissue evidence="13">Flight muscle</tissue>
    </source>
</reference>
<evidence type="ECO:0000256" key="8">
    <source>
        <dbReference type="ARBA" id="ARBA00047899"/>
    </source>
</evidence>
<comment type="catalytic activity">
    <reaction evidence="8">
        <text>L-threonyl-[protein] + ATP = O-phospho-L-threonyl-[protein] + ADP + H(+)</text>
        <dbReference type="Rhea" id="RHEA:46608"/>
        <dbReference type="Rhea" id="RHEA-COMP:11060"/>
        <dbReference type="Rhea" id="RHEA-COMP:11605"/>
        <dbReference type="ChEBI" id="CHEBI:15378"/>
        <dbReference type="ChEBI" id="CHEBI:30013"/>
        <dbReference type="ChEBI" id="CHEBI:30616"/>
        <dbReference type="ChEBI" id="CHEBI:61977"/>
        <dbReference type="ChEBI" id="CHEBI:456216"/>
        <dbReference type="EC" id="2.7.11.1"/>
    </reaction>
</comment>
<evidence type="ECO:0000313" key="14">
    <source>
        <dbReference type="Proteomes" id="UP000527355"/>
    </source>
</evidence>
<dbReference type="PANTHER" id="PTHR24346">
    <property type="entry name" value="MAP/MICROTUBULE AFFINITY-REGULATING KINASE"/>
    <property type="match status" value="1"/>
</dbReference>
<comment type="catalytic activity">
    <reaction evidence="9">
        <text>L-seryl-[protein] + ATP = O-phospho-L-seryl-[protein] + ADP + H(+)</text>
        <dbReference type="Rhea" id="RHEA:17989"/>
        <dbReference type="Rhea" id="RHEA-COMP:9863"/>
        <dbReference type="Rhea" id="RHEA-COMP:11604"/>
        <dbReference type="ChEBI" id="CHEBI:15378"/>
        <dbReference type="ChEBI" id="CHEBI:29999"/>
        <dbReference type="ChEBI" id="CHEBI:30616"/>
        <dbReference type="ChEBI" id="CHEBI:83421"/>
        <dbReference type="ChEBI" id="CHEBI:456216"/>
        <dbReference type="EC" id="2.7.11.1"/>
    </reaction>
</comment>
<evidence type="ECO:0000256" key="3">
    <source>
        <dbReference type="ARBA" id="ARBA00022679"/>
    </source>
</evidence>
<organism evidence="13 14">
    <name type="scientific">Myotis myotis</name>
    <name type="common">Greater mouse-eared bat</name>
    <name type="synonym">Vespertilio myotis</name>
    <dbReference type="NCBI Taxonomy" id="51298"/>
    <lineage>
        <taxon>Eukaryota</taxon>
        <taxon>Metazoa</taxon>
        <taxon>Chordata</taxon>
        <taxon>Craniata</taxon>
        <taxon>Vertebrata</taxon>
        <taxon>Euteleostomi</taxon>
        <taxon>Mammalia</taxon>
        <taxon>Eutheria</taxon>
        <taxon>Laurasiatheria</taxon>
        <taxon>Chiroptera</taxon>
        <taxon>Yangochiroptera</taxon>
        <taxon>Vespertilionidae</taxon>
        <taxon>Myotis</taxon>
    </lineage>
</organism>
<sequence length="547" mass="60722">MGDFFEDISAKADCQFGNYALLSKIGRGSFGQVRLARHLKTSMKVAVKIVNCEDPADVAEEIYCLKELNHPNIIKLFEVVNTNHQVYMFMEYARGGTLYNYLKKWGRILETEARAPFRQLLSAVHYCHQKHIVHHDIKPKNILLDMGLNIKLADFGLSAVFCKEEKLNIFCGTPNYKAPELFGLEPYEGPKVDVWSMGVVLYKMLTGVRPFGGKTLEQLEEHILSGDFSIPSFLSVPCQTLLKTMIDIDPGRRPNLGIIMQNGWVDIGEAEQMTPYIEPACTDIDPQVTEIMRTLGYEQEELESSLTEKKFNSVMGTYRILNMQLTTGIQTIKVTPRSSSESNITVCTTEGTSGSETEDSDPRNTPANPEFSVPSTTPPWGLDWGIATPPIRVEVKRVIWPCSEHVQNISQPGSEHVQNISQPGSEHVQNISQPGSEHVQNISQPGSAHLQNISQPGSAHLQNISQAGSAHLQNISQAGSAHLQNISQCALAEHQPGWQCALAEHQPGWQCVLAEHQPGWQCALAEHQPGWQCALAEHQPGWQCALA</sequence>
<feature type="binding site" evidence="10">
    <location>
        <position position="48"/>
    </location>
    <ligand>
        <name>ATP</name>
        <dbReference type="ChEBI" id="CHEBI:30616"/>
    </ligand>
</feature>
<dbReference type="SMART" id="SM00220">
    <property type="entry name" value="S_TKc"/>
    <property type="match status" value="1"/>
</dbReference>
<keyword evidence="5" id="KW-0418">Kinase</keyword>
<dbReference type="FunFam" id="3.30.200.20:FF:000003">
    <property type="entry name" value="Non-specific serine/threonine protein kinase"/>
    <property type="match status" value="1"/>
</dbReference>
<keyword evidence="4 10" id="KW-0547">Nucleotide-binding</keyword>
<evidence type="ECO:0000256" key="11">
    <source>
        <dbReference type="SAM" id="MobiDB-lite"/>
    </source>
</evidence>
<dbReference type="InterPro" id="IPR008271">
    <property type="entry name" value="Ser/Thr_kinase_AS"/>
</dbReference>
<dbReference type="PROSITE" id="PS50011">
    <property type="entry name" value="PROTEIN_KINASE_DOM"/>
    <property type="match status" value="1"/>
</dbReference>
<dbReference type="GO" id="GO:0035556">
    <property type="term" value="P:intracellular signal transduction"/>
    <property type="evidence" value="ECO:0007669"/>
    <property type="project" value="TreeGrafter"/>
</dbReference>
<feature type="region of interest" description="Disordered" evidence="11">
    <location>
        <begin position="411"/>
        <end position="442"/>
    </location>
</feature>
<evidence type="ECO:0000256" key="1">
    <source>
        <dbReference type="ARBA" id="ARBA00012513"/>
    </source>
</evidence>
<dbReference type="PROSITE" id="PS00108">
    <property type="entry name" value="PROTEIN_KINASE_ST"/>
    <property type="match status" value="1"/>
</dbReference>
<keyword evidence="14" id="KW-1185">Reference proteome</keyword>
<dbReference type="InterPro" id="IPR000719">
    <property type="entry name" value="Prot_kinase_dom"/>
</dbReference>
<proteinExistence type="inferred from homology"/>
<dbReference type="InterPro" id="IPR017441">
    <property type="entry name" value="Protein_kinase_ATP_BS"/>
</dbReference>
<dbReference type="Proteomes" id="UP000527355">
    <property type="component" value="Unassembled WGS sequence"/>
</dbReference>
<protein>
    <recommendedName>
        <fullName evidence="1">non-specific serine/threonine protein kinase</fullName>
        <ecNumber evidence="1">2.7.11.1</ecNumber>
    </recommendedName>
</protein>
<dbReference type="GO" id="GO:0005737">
    <property type="term" value="C:cytoplasm"/>
    <property type="evidence" value="ECO:0007669"/>
    <property type="project" value="TreeGrafter"/>
</dbReference>
<feature type="region of interest" description="Disordered" evidence="11">
    <location>
        <begin position="341"/>
        <end position="381"/>
    </location>
</feature>
<evidence type="ECO:0000256" key="5">
    <source>
        <dbReference type="ARBA" id="ARBA00022777"/>
    </source>
</evidence>
<accession>A0A7J7XHI8</accession>
<dbReference type="VEuPathDB" id="HostDB:LOC118657894"/>
<evidence type="ECO:0000256" key="4">
    <source>
        <dbReference type="ARBA" id="ARBA00022741"/>
    </source>
</evidence>
<comment type="caution">
    <text evidence="13">The sequence shown here is derived from an EMBL/GenBank/DDBJ whole genome shotgun (WGS) entry which is preliminary data.</text>
</comment>
<dbReference type="EMBL" id="JABWUV010000006">
    <property type="protein sequence ID" value="KAF6349092.1"/>
    <property type="molecule type" value="Genomic_DNA"/>
</dbReference>